<dbReference type="Proteomes" id="UP000507245">
    <property type="component" value="Unassembled WGS sequence"/>
</dbReference>
<feature type="compositionally biased region" description="Basic and acidic residues" evidence="1">
    <location>
        <begin position="78"/>
        <end position="88"/>
    </location>
</feature>
<sequence length="88" mass="9548">MNSSLTTTKKGLQTKLSPTRSGPKVLSPTRSRQKPLSLMKRFGSLTSSSNIRMVSISSIQSGDKFDGASSTADDSIDGGEREREREKL</sequence>
<name>A0A6J5X6H9_PRUAR</name>
<organism evidence="2 3">
    <name type="scientific">Prunus armeniaca</name>
    <name type="common">Apricot</name>
    <name type="synonym">Armeniaca vulgaris</name>
    <dbReference type="NCBI Taxonomy" id="36596"/>
    <lineage>
        <taxon>Eukaryota</taxon>
        <taxon>Viridiplantae</taxon>
        <taxon>Streptophyta</taxon>
        <taxon>Embryophyta</taxon>
        <taxon>Tracheophyta</taxon>
        <taxon>Spermatophyta</taxon>
        <taxon>Magnoliopsida</taxon>
        <taxon>eudicotyledons</taxon>
        <taxon>Gunneridae</taxon>
        <taxon>Pentapetalae</taxon>
        <taxon>rosids</taxon>
        <taxon>fabids</taxon>
        <taxon>Rosales</taxon>
        <taxon>Rosaceae</taxon>
        <taxon>Amygdaloideae</taxon>
        <taxon>Amygdaleae</taxon>
        <taxon>Prunus</taxon>
    </lineage>
</organism>
<proteinExistence type="predicted"/>
<evidence type="ECO:0000313" key="2">
    <source>
        <dbReference type="EMBL" id="CAB4308213.1"/>
    </source>
</evidence>
<dbReference type="AlphaFoldDB" id="A0A6J5X6H9"/>
<reference evidence="3" key="1">
    <citation type="journal article" date="2020" name="Genome Biol.">
        <title>Gamete binning: chromosome-level and haplotype-resolved genome assembly enabled by high-throughput single-cell sequencing of gamete genomes.</title>
        <authorList>
            <person name="Campoy J.A."/>
            <person name="Sun H."/>
            <person name="Goel M."/>
            <person name="Jiao W.-B."/>
            <person name="Folz-Donahue K."/>
            <person name="Wang N."/>
            <person name="Rubio M."/>
            <person name="Liu C."/>
            <person name="Kukat C."/>
            <person name="Ruiz D."/>
            <person name="Huettel B."/>
            <person name="Schneeberger K."/>
        </authorList>
    </citation>
    <scope>NUCLEOTIDE SEQUENCE [LARGE SCALE GENOMIC DNA]</scope>
    <source>
        <strain evidence="3">cv. Rojo Pasion</strain>
    </source>
</reference>
<keyword evidence="3" id="KW-1185">Reference proteome</keyword>
<gene>
    <name evidence="2" type="ORF">ORAREDHAP_LOCUS27461</name>
</gene>
<evidence type="ECO:0000313" key="3">
    <source>
        <dbReference type="Proteomes" id="UP000507245"/>
    </source>
</evidence>
<dbReference type="EMBL" id="CAEKKB010000004">
    <property type="protein sequence ID" value="CAB4308213.1"/>
    <property type="molecule type" value="Genomic_DNA"/>
</dbReference>
<feature type="region of interest" description="Disordered" evidence="1">
    <location>
        <begin position="1"/>
        <end position="38"/>
    </location>
</feature>
<evidence type="ECO:0000256" key="1">
    <source>
        <dbReference type="SAM" id="MobiDB-lite"/>
    </source>
</evidence>
<feature type="region of interest" description="Disordered" evidence="1">
    <location>
        <begin position="58"/>
        <end position="88"/>
    </location>
</feature>
<protein>
    <submittedName>
        <fullName evidence="2">Uncharacterized protein</fullName>
    </submittedName>
</protein>
<accession>A0A6J5X6H9</accession>
<feature type="compositionally biased region" description="Low complexity" evidence="1">
    <location>
        <begin position="1"/>
        <end position="17"/>
    </location>
</feature>